<evidence type="ECO:0000256" key="6">
    <source>
        <dbReference type="ARBA" id="ARBA00023136"/>
    </source>
</evidence>
<keyword evidence="12" id="KW-1133">Transmembrane helix</keyword>
<dbReference type="GO" id="GO:0071970">
    <property type="term" value="P:fungal-type cell wall (1-&gt;3)-beta-D-glucan biosynthetic process"/>
    <property type="evidence" value="ECO:0007669"/>
    <property type="project" value="TreeGrafter"/>
</dbReference>
<dbReference type="KEGG" id="spaa:SPAPADRAFT_58812"/>
<feature type="transmembrane region" description="Helical" evidence="12">
    <location>
        <begin position="506"/>
        <end position="525"/>
    </location>
</feature>
<evidence type="ECO:0000256" key="11">
    <source>
        <dbReference type="SAM" id="MobiDB-lite"/>
    </source>
</evidence>
<protein>
    <recommendedName>
        <fullName evidence="10">1,3-beta-glucanosyltransferase</fullName>
        <ecNumber evidence="10">2.4.1.-</ecNumber>
    </recommendedName>
</protein>
<evidence type="ECO:0000313" key="15">
    <source>
        <dbReference type="Proteomes" id="UP000000709"/>
    </source>
</evidence>
<feature type="compositionally biased region" description="Low complexity" evidence="11">
    <location>
        <begin position="481"/>
        <end position="490"/>
    </location>
</feature>
<dbReference type="OrthoDB" id="421038at2759"/>
<dbReference type="Gene3D" id="1.20.58.1040">
    <property type="match status" value="1"/>
</dbReference>
<evidence type="ECO:0000259" key="13">
    <source>
        <dbReference type="SMART" id="SM00768"/>
    </source>
</evidence>
<dbReference type="InterPro" id="IPR004886">
    <property type="entry name" value="Glucanosyltransferase"/>
</dbReference>
<evidence type="ECO:0000256" key="12">
    <source>
        <dbReference type="SAM" id="Phobius"/>
    </source>
</evidence>
<dbReference type="SMART" id="SM00768">
    <property type="entry name" value="X8"/>
    <property type="match status" value="1"/>
</dbReference>
<dbReference type="eggNOG" id="ENOG502QPST">
    <property type="taxonomic scope" value="Eukaryota"/>
</dbReference>
<evidence type="ECO:0000256" key="8">
    <source>
        <dbReference type="ARBA" id="ARBA00023180"/>
    </source>
</evidence>
<dbReference type="InParanoid" id="G3AE60"/>
<dbReference type="GO" id="GO:1903561">
    <property type="term" value="C:extracellular vesicle"/>
    <property type="evidence" value="ECO:0007669"/>
    <property type="project" value="UniProtKB-ARBA"/>
</dbReference>
<feature type="chain" id="PRO_5005131603" description="1,3-beta-glucanosyltransferase" evidence="10">
    <location>
        <begin position="20"/>
        <end position="526"/>
    </location>
</feature>
<dbReference type="Proteomes" id="UP000000709">
    <property type="component" value="Unassembled WGS sequence"/>
</dbReference>
<keyword evidence="7" id="KW-1015">Disulfide bond</keyword>
<proteinExistence type="inferred from homology"/>
<evidence type="ECO:0000256" key="9">
    <source>
        <dbReference type="ARBA" id="ARBA00023288"/>
    </source>
</evidence>
<dbReference type="OMA" id="DDSIDFW"/>
<dbReference type="EC" id="2.4.1.-" evidence="10"/>
<name>G3AE60_SPAPN</name>
<evidence type="ECO:0000256" key="10">
    <source>
        <dbReference type="RuleBase" id="RU361209"/>
    </source>
</evidence>
<comment type="function">
    <text evidence="10">Splits internally a 1,3-beta-glucan molecule and transfers the newly generated reducing end (the donor) to the non-reducing end of another 1,3-beta-glucan molecule (the acceptor) forming a 1,3-beta linkage, resulting in the elongation of 1,3-beta-glucan chains in the cell wall.</text>
</comment>
<keyword evidence="10" id="KW-0808">Transferase</keyword>
<dbReference type="GO" id="GO:0030445">
    <property type="term" value="C:yeast-form cell wall"/>
    <property type="evidence" value="ECO:0007669"/>
    <property type="project" value="UniProtKB-ARBA"/>
</dbReference>
<evidence type="ECO:0000256" key="2">
    <source>
        <dbReference type="ARBA" id="ARBA00004589"/>
    </source>
</evidence>
<dbReference type="STRING" id="619300.G3AE60"/>
<organism evidence="15">
    <name type="scientific">Spathaspora passalidarum (strain NRRL Y-27907 / 11-Y1)</name>
    <dbReference type="NCBI Taxonomy" id="619300"/>
    <lineage>
        <taxon>Eukaryota</taxon>
        <taxon>Fungi</taxon>
        <taxon>Dikarya</taxon>
        <taxon>Ascomycota</taxon>
        <taxon>Saccharomycotina</taxon>
        <taxon>Pichiomycetes</taxon>
        <taxon>Debaryomycetaceae</taxon>
        <taxon>Spathaspora</taxon>
    </lineage>
</organism>
<dbReference type="GO" id="GO:0042124">
    <property type="term" value="F:1,3-beta-glucanosyltransferase activity"/>
    <property type="evidence" value="ECO:0007669"/>
    <property type="project" value="TreeGrafter"/>
</dbReference>
<dbReference type="InterPro" id="IPR012946">
    <property type="entry name" value="X8"/>
</dbReference>
<keyword evidence="6 10" id="KW-0472">Membrane</keyword>
<accession>G3AE60</accession>
<evidence type="ECO:0000256" key="4">
    <source>
        <dbReference type="ARBA" id="ARBA00022622"/>
    </source>
</evidence>
<keyword evidence="4 10" id="KW-0336">GPI-anchor</keyword>
<feature type="domain" description="X8" evidence="13">
    <location>
        <begin position="377"/>
        <end position="465"/>
    </location>
</feature>
<feature type="region of interest" description="Disordered" evidence="11">
    <location>
        <begin position="466"/>
        <end position="494"/>
    </location>
</feature>
<evidence type="ECO:0000256" key="3">
    <source>
        <dbReference type="ARBA" id="ARBA00007528"/>
    </source>
</evidence>
<comment type="similarity">
    <text evidence="3 10">Belongs to the glycosyl hydrolase 72 family.</text>
</comment>
<gene>
    <name evidence="14" type="ORF">SPAPADRAFT_58812</name>
</gene>
<dbReference type="HOGENOM" id="CLU_021855_2_1_1"/>
<dbReference type="PANTHER" id="PTHR31468">
    <property type="entry name" value="1,3-BETA-GLUCANOSYLTRANSFERASE GAS1"/>
    <property type="match status" value="1"/>
</dbReference>
<dbReference type="Pfam" id="PF03198">
    <property type="entry name" value="Glyco_hydro_72"/>
    <property type="match status" value="1"/>
</dbReference>
<dbReference type="AlphaFoldDB" id="G3AE60"/>
<evidence type="ECO:0000313" key="14">
    <source>
        <dbReference type="EMBL" id="EGW35594.1"/>
    </source>
</evidence>
<dbReference type="Pfam" id="PF07983">
    <property type="entry name" value="X8"/>
    <property type="match status" value="1"/>
</dbReference>
<dbReference type="GO" id="GO:0098552">
    <property type="term" value="C:side of membrane"/>
    <property type="evidence" value="ECO:0007669"/>
    <property type="project" value="UniProtKB-KW"/>
</dbReference>
<evidence type="ECO:0000256" key="1">
    <source>
        <dbReference type="ARBA" id="ARBA00004196"/>
    </source>
</evidence>
<keyword evidence="15" id="KW-1185">Reference proteome</keyword>
<dbReference type="GO" id="GO:0031505">
    <property type="term" value="P:fungal-type cell wall organization"/>
    <property type="evidence" value="ECO:0007669"/>
    <property type="project" value="UniProtKB-ARBA"/>
</dbReference>
<dbReference type="SUPFAM" id="SSF51445">
    <property type="entry name" value="(Trans)glycosidases"/>
    <property type="match status" value="1"/>
</dbReference>
<dbReference type="GeneID" id="18872622"/>
<dbReference type="FunFam" id="3.20.20.80:FF:000038">
    <property type="entry name" value="1,3-beta-glucanosyltransferase"/>
    <property type="match status" value="1"/>
</dbReference>
<dbReference type="PANTHER" id="PTHR31468:SF2">
    <property type="entry name" value="1,3-BETA-GLUCANOSYLTRANSFERASE GAS1"/>
    <property type="match status" value="1"/>
</dbReference>
<feature type="signal peptide" evidence="10">
    <location>
        <begin position="1"/>
        <end position="19"/>
    </location>
</feature>
<keyword evidence="8" id="KW-0325">Glycoprotein</keyword>
<dbReference type="GO" id="GO:0005886">
    <property type="term" value="C:plasma membrane"/>
    <property type="evidence" value="ECO:0007669"/>
    <property type="project" value="UniProtKB-SubCell"/>
</dbReference>
<keyword evidence="9 10" id="KW-0449">Lipoprotein</keyword>
<sequence length="526" mass="58751">MKVSSITIGLVSLCSLVRAKFEATPEVEVVGNKFYFSNNGSQFLMRGIAYQQNPAEEKDSKYKDPLVDQETCKRDVKYLKELNTNTIRVYALDPTKDHDPCMKILADAGIYVIADLSEPSVSINRDTPEWNLDLFERYTKVVDMLAPYSNVLGFFAGNEVTNNDTNTDASPFVKAAIRDTKKYIEEKKYRKIPVGYSSNDDEFIRVPIADYFSCGSLEDRADFFGINMYEWCGDATFKSSGYEDRTNEFKNLTIPIFFSEYGCNEKRPRKFTEVRALYSTQMTDIWSGGIVYMYFEEENKYGLVEVKGDKVSTLKDYEYYKSEINNISPSYAQVKTVSAEATQTLACPASDQKHWKAATDLPPTPDQDYCNCVAKSFDCVVSDKVQSKKYGDLYAEVCGLIDCSSISANGTSGDYGEYSFCSDKDKLSYVLNLYYHDQNEHAQACDFDGSASVNVNAEETKKCSAKNPVTSKSKSASGDATSTSNSKSTKQNAGNISAKKMSMAELIALTTVVTGLITGFSMVLFE</sequence>
<comment type="subcellular location">
    <subcellularLocation>
        <location evidence="1">Cell envelope</location>
    </subcellularLocation>
    <subcellularLocation>
        <location evidence="10">Cell membrane</location>
        <topology evidence="10">Lipid-anchor</topology>
        <topology evidence="10">GPI-anchor</topology>
    </subcellularLocation>
    <subcellularLocation>
        <location evidence="2">Membrane</location>
        <topology evidence="2">Lipid-anchor</topology>
        <topology evidence="2">GPI-anchor</topology>
    </subcellularLocation>
</comment>
<dbReference type="RefSeq" id="XP_007373006.1">
    <property type="nucleotide sequence ID" value="XM_007372944.1"/>
</dbReference>
<evidence type="ECO:0000256" key="7">
    <source>
        <dbReference type="ARBA" id="ARBA00023157"/>
    </source>
</evidence>
<feature type="compositionally biased region" description="Polar residues" evidence="11">
    <location>
        <begin position="467"/>
        <end position="480"/>
    </location>
</feature>
<dbReference type="InterPro" id="IPR017853">
    <property type="entry name" value="GH"/>
</dbReference>
<reference evidence="14 15" key="1">
    <citation type="journal article" date="2011" name="Proc. Natl. Acad. Sci. U.S.A.">
        <title>Comparative genomics of xylose-fermenting fungi for enhanced biofuel production.</title>
        <authorList>
            <person name="Wohlbach D.J."/>
            <person name="Kuo A."/>
            <person name="Sato T.K."/>
            <person name="Potts K.M."/>
            <person name="Salamov A.A."/>
            <person name="LaButti K.M."/>
            <person name="Sun H."/>
            <person name="Clum A."/>
            <person name="Pangilinan J.L."/>
            <person name="Lindquist E.A."/>
            <person name="Lucas S."/>
            <person name="Lapidus A."/>
            <person name="Jin M."/>
            <person name="Gunawan C."/>
            <person name="Balan V."/>
            <person name="Dale B.E."/>
            <person name="Jeffries T.W."/>
            <person name="Zinkel R."/>
            <person name="Barry K.W."/>
            <person name="Grigoriev I.V."/>
            <person name="Gasch A.P."/>
        </authorList>
    </citation>
    <scope>NUCLEOTIDE SEQUENCE [LARGE SCALE GENOMIC DNA]</scope>
    <source>
        <strain evidence="15">NRRL Y-27907 / 11-Y1</strain>
    </source>
</reference>
<keyword evidence="5 10" id="KW-0732">Signal</keyword>
<evidence type="ECO:0000256" key="5">
    <source>
        <dbReference type="ARBA" id="ARBA00022729"/>
    </source>
</evidence>
<dbReference type="EMBL" id="GL996499">
    <property type="protein sequence ID" value="EGW35594.1"/>
    <property type="molecule type" value="Genomic_DNA"/>
</dbReference>
<dbReference type="Gene3D" id="3.20.20.80">
    <property type="entry name" value="Glycosidases"/>
    <property type="match status" value="1"/>
</dbReference>
<keyword evidence="12" id="KW-0812">Transmembrane</keyword>